<name>A0A0P7YQM5_9CYAN</name>
<dbReference type="Proteomes" id="UP000050465">
    <property type="component" value="Unassembled WGS sequence"/>
</dbReference>
<dbReference type="EMBL" id="LJZR01000045">
    <property type="protein sequence ID" value="KPQ32811.1"/>
    <property type="molecule type" value="Genomic_DNA"/>
</dbReference>
<dbReference type="AlphaFoldDB" id="A0A0P7YQM5"/>
<proteinExistence type="predicted"/>
<organism evidence="1 2">
    <name type="scientific">Phormidesmis priestleyi Ana</name>
    <dbReference type="NCBI Taxonomy" id="1666911"/>
    <lineage>
        <taxon>Bacteria</taxon>
        <taxon>Bacillati</taxon>
        <taxon>Cyanobacteriota</taxon>
        <taxon>Cyanophyceae</taxon>
        <taxon>Leptolyngbyales</taxon>
        <taxon>Leptolyngbyaceae</taxon>
        <taxon>Phormidesmis</taxon>
    </lineage>
</organism>
<evidence type="ECO:0000313" key="2">
    <source>
        <dbReference type="Proteomes" id="UP000050465"/>
    </source>
</evidence>
<evidence type="ECO:0000313" key="1">
    <source>
        <dbReference type="EMBL" id="KPQ32811.1"/>
    </source>
</evidence>
<comment type="caution">
    <text evidence="1">The sequence shown here is derived from an EMBL/GenBank/DDBJ whole genome shotgun (WGS) entry which is preliminary data.</text>
</comment>
<accession>A0A0P7YQM5</accession>
<sequence length="47" mass="5274">MLEGNALTKLLSLHEAINSFVNAFTARDALWIKEVNGNDLYFVFSVT</sequence>
<gene>
    <name evidence="1" type="ORF">HLUCCA11_20450</name>
</gene>
<reference evidence="1 2" key="1">
    <citation type="submission" date="2015-09" db="EMBL/GenBank/DDBJ databases">
        <title>Identification and resolution of microdiversity through metagenomic sequencing of parallel consortia.</title>
        <authorList>
            <person name="Nelson W.C."/>
            <person name="Romine M.F."/>
            <person name="Lindemann S.R."/>
        </authorList>
    </citation>
    <scope>NUCLEOTIDE SEQUENCE [LARGE SCALE GENOMIC DNA]</scope>
    <source>
        <strain evidence="1">Ana</strain>
    </source>
</reference>
<protein>
    <submittedName>
        <fullName evidence="1">Uncharacterized protein</fullName>
    </submittedName>
</protein>